<dbReference type="PANTHER" id="PTHR36173:SF2">
    <property type="entry name" value="RIBONUCLEASE VAPC16"/>
    <property type="match status" value="1"/>
</dbReference>
<protein>
    <recommendedName>
        <fullName evidence="1">PIN domain-containing protein</fullName>
    </recommendedName>
</protein>
<dbReference type="Proteomes" id="UP000178319">
    <property type="component" value="Unassembled WGS sequence"/>
</dbReference>
<sequence length="129" mass="15047">MKRNKGFLLDTHTFIWSVEGNKRLSEKVKALISDPTNRVYVSVVTIWEIIIKTQKNKIRFRSDIKSVIEKADFKLIPIEAKHALAVGILPPYHNDPFDRMLIAQAKTEKLTLITNDQKVWKYDLRLLKT</sequence>
<dbReference type="STRING" id="1797516.A3D26_01400"/>
<dbReference type="CDD" id="cd09872">
    <property type="entry name" value="PIN_Sll0205-like"/>
    <property type="match status" value="1"/>
</dbReference>
<dbReference type="AlphaFoldDB" id="A0A1G1V5V0"/>
<evidence type="ECO:0000313" key="3">
    <source>
        <dbReference type="Proteomes" id="UP000178319"/>
    </source>
</evidence>
<evidence type="ECO:0000313" key="2">
    <source>
        <dbReference type="EMBL" id="OGY10794.1"/>
    </source>
</evidence>
<dbReference type="InterPro" id="IPR029060">
    <property type="entry name" value="PIN-like_dom_sf"/>
</dbReference>
<dbReference type="InterPro" id="IPR041705">
    <property type="entry name" value="PIN_Sll0205"/>
</dbReference>
<dbReference type="InterPro" id="IPR002716">
    <property type="entry name" value="PIN_dom"/>
</dbReference>
<organism evidence="2 3">
    <name type="scientific">Candidatus Blackburnbacteria bacterium RIFCSPHIGHO2_02_FULL_44_20</name>
    <dbReference type="NCBI Taxonomy" id="1797516"/>
    <lineage>
        <taxon>Bacteria</taxon>
        <taxon>Candidatus Blackburniibacteriota</taxon>
    </lineage>
</organism>
<accession>A0A1G1V5V0</accession>
<dbReference type="EMBL" id="MHBZ01000029">
    <property type="protein sequence ID" value="OGY10794.1"/>
    <property type="molecule type" value="Genomic_DNA"/>
</dbReference>
<dbReference type="InterPro" id="IPR052919">
    <property type="entry name" value="TA_system_RNase"/>
</dbReference>
<proteinExistence type="predicted"/>
<comment type="caution">
    <text evidence="2">The sequence shown here is derived from an EMBL/GenBank/DDBJ whole genome shotgun (WGS) entry which is preliminary data.</text>
</comment>
<evidence type="ECO:0000259" key="1">
    <source>
        <dbReference type="Pfam" id="PF01850"/>
    </source>
</evidence>
<gene>
    <name evidence="2" type="ORF">A3D26_01400</name>
</gene>
<dbReference type="Pfam" id="PF01850">
    <property type="entry name" value="PIN"/>
    <property type="match status" value="1"/>
</dbReference>
<reference evidence="2 3" key="1">
    <citation type="journal article" date="2016" name="Nat. Commun.">
        <title>Thousands of microbial genomes shed light on interconnected biogeochemical processes in an aquifer system.</title>
        <authorList>
            <person name="Anantharaman K."/>
            <person name="Brown C.T."/>
            <person name="Hug L.A."/>
            <person name="Sharon I."/>
            <person name="Castelle C.J."/>
            <person name="Probst A.J."/>
            <person name="Thomas B.C."/>
            <person name="Singh A."/>
            <person name="Wilkins M.J."/>
            <person name="Karaoz U."/>
            <person name="Brodie E.L."/>
            <person name="Williams K.H."/>
            <person name="Hubbard S.S."/>
            <person name="Banfield J.F."/>
        </authorList>
    </citation>
    <scope>NUCLEOTIDE SEQUENCE [LARGE SCALE GENOMIC DNA]</scope>
</reference>
<dbReference type="Gene3D" id="3.40.50.1010">
    <property type="entry name" value="5'-nuclease"/>
    <property type="match status" value="1"/>
</dbReference>
<dbReference type="SUPFAM" id="SSF88723">
    <property type="entry name" value="PIN domain-like"/>
    <property type="match status" value="1"/>
</dbReference>
<dbReference type="PANTHER" id="PTHR36173">
    <property type="entry name" value="RIBONUCLEASE VAPC16-RELATED"/>
    <property type="match status" value="1"/>
</dbReference>
<feature type="domain" description="PIN" evidence="1">
    <location>
        <begin position="8"/>
        <end position="118"/>
    </location>
</feature>
<name>A0A1G1V5V0_9BACT</name>